<reference evidence="2 3" key="1">
    <citation type="submission" date="2018-08" db="EMBL/GenBank/DDBJ databases">
        <authorList>
            <person name="Laetsch R D."/>
            <person name="Stevens L."/>
            <person name="Kumar S."/>
            <person name="Blaxter L. M."/>
        </authorList>
    </citation>
    <scope>NUCLEOTIDE SEQUENCE [LARGE SCALE GENOMIC DNA]</scope>
</reference>
<protein>
    <submittedName>
        <fullName evidence="2">Uncharacterized protein</fullName>
    </submittedName>
</protein>
<name>A0A3P7KWD2_ONCOC</name>
<proteinExistence type="predicted"/>
<dbReference type="OrthoDB" id="31183at2759"/>
<dbReference type="EMBL" id="UYRW01009329">
    <property type="protein sequence ID" value="VDM97680.1"/>
    <property type="molecule type" value="Genomic_DNA"/>
</dbReference>
<gene>
    <name evidence="2" type="ORF">NOO_LOCUS11987</name>
</gene>
<dbReference type="AlphaFoldDB" id="A0A3P7KWD2"/>
<feature type="region of interest" description="Disordered" evidence="1">
    <location>
        <begin position="45"/>
        <end position="86"/>
    </location>
</feature>
<dbReference type="Proteomes" id="UP000271087">
    <property type="component" value="Unassembled WGS sequence"/>
</dbReference>
<sequence>FPNAFATIGSEWKVRDESVYNMLLKACKFEQYEIETFEVVTVEKKKRRRRHSSTKSSTGEEGSQSSPHVSKPALKKKRPEEIKQEQLNSVREPLKITFNGDPVEKLIDTIKAEDWPLAEAGLEKLTTPSYLKNRTASDFEIFLSKMVAIALAEGTRLKTAIKNALSQLPVDADFALSLLKPYTESKGSRRNRDICHWSCFKHEDIEKFEIRRLFVLELLLVNRTIQASAKLFYHLYEILKE</sequence>
<evidence type="ECO:0000313" key="2">
    <source>
        <dbReference type="EMBL" id="VDM97680.1"/>
    </source>
</evidence>
<organism evidence="2 3">
    <name type="scientific">Onchocerca ochengi</name>
    <name type="common">Filarial nematode worm</name>
    <dbReference type="NCBI Taxonomy" id="42157"/>
    <lineage>
        <taxon>Eukaryota</taxon>
        <taxon>Metazoa</taxon>
        <taxon>Ecdysozoa</taxon>
        <taxon>Nematoda</taxon>
        <taxon>Chromadorea</taxon>
        <taxon>Rhabditida</taxon>
        <taxon>Spirurina</taxon>
        <taxon>Spiruromorpha</taxon>
        <taxon>Filarioidea</taxon>
        <taxon>Onchocercidae</taxon>
        <taxon>Onchocerca</taxon>
    </lineage>
</organism>
<feature type="non-terminal residue" evidence="2">
    <location>
        <position position="1"/>
    </location>
</feature>
<accession>A0A3P7KWD2</accession>
<keyword evidence="3" id="KW-1185">Reference proteome</keyword>
<evidence type="ECO:0000313" key="3">
    <source>
        <dbReference type="Proteomes" id="UP000271087"/>
    </source>
</evidence>
<evidence type="ECO:0000256" key="1">
    <source>
        <dbReference type="SAM" id="MobiDB-lite"/>
    </source>
</evidence>
<feature type="compositionally biased region" description="Low complexity" evidence="1">
    <location>
        <begin position="54"/>
        <end position="66"/>
    </location>
</feature>